<reference evidence="1" key="1">
    <citation type="submission" date="2013-07" db="EMBL/GenBank/DDBJ databases">
        <title>The genome of Eucalyptus grandis.</title>
        <authorList>
            <person name="Schmutz J."/>
            <person name="Hayes R."/>
            <person name="Myburg A."/>
            <person name="Tuskan G."/>
            <person name="Grattapaglia D."/>
            <person name="Rokhsar D.S."/>
        </authorList>
    </citation>
    <scope>NUCLEOTIDE SEQUENCE</scope>
    <source>
        <tissue evidence="1">Leaf extractions</tissue>
    </source>
</reference>
<gene>
    <name evidence="1" type="ORF">EUGRSUZ_J02597</name>
</gene>
<dbReference type="Gramene" id="KCW53355">
    <property type="protein sequence ID" value="KCW53355"/>
    <property type="gene ID" value="EUGRSUZ_J02597"/>
</dbReference>
<proteinExistence type="predicted"/>
<sequence>MISASLKTIRDCLDKADPFRSIVIRKNIRTVLKSPSPSFVAVCSPQNLSAESRALVNPSMKEGAVVLYHELIVSNDEYSPRSTSHTVCTWFFKDDRVRTAVTLLTGIRLRMNIATEPTRLVIWLESHRIIRGEVEHVAAIDLVKRLLKKGDDETVILTLNE</sequence>
<dbReference type="AlphaFoldDB" id="A0A059AIX6"/>
<organism evidence="1">
    <name type="scientific">Eucalyptus grandis</name>
    <name type="common">Flooded gum</name>
    <dbReference type="NCBI Taxonomy" id="71139"/>
    <lineage>
        <taxon>Eukaryota</taxon>
        <taxon>Viridiplantae</taxon>
        <taxon>Streptophyta</taxon>
        <taxon>Embryophyta</taxon>
        <taxon>Tracheophyta</taxon>
        <taxon>Spermatophyta</taxon>
        <taxon>Magnoliopsida</taxon>
        <taxon>eudicotyledons</taxon>
        <taxon>Gunneridae</taxon>
        <taxon>Pentapetalae</taxon>
        <taxon>rosids</taxon>
        <taxon>malvids</taxon>
        <taxon>Myrtales</taxon>
        <taxon>Myrtaceae</taxon>
        <taxon>Myrtoideae</taxon>
        <taxon>Eucalypteae</taxon>
        <taxon>Eucalyptus</taxon>
    </lineage>
</organism>
<name>A0A059AIX6_EUCGR</name>
<evidence type="ECO:0000313" key="1">
    <source>
        <dbReference type="EMBL" id="KCW53355.1"/>
    </source>
</evidence>
<dbReference type="EMBL" id="KK198762">
    <property type="protein sequence ID" value="KCW53355.1"/>
    <property type="molecule type" value="Genomic_DNA"/>
</dbReference>
<protein>
    <submittedName>
        <fullName evidence="1">Uncharacterized protein</fullName>
    </submittedName>
</protein>
<dbReference type="InParanoid" id="A0A059AIX6"/>
<accession>A0A059AIX6</accession>